<feature type="non-terminal residue" evidence="19">
    <location>
        <position position="291"/>
    </location>
</feature>
<evidence type="ECO:0000256" key="15">
    <source>
        <dbReference type="ARBA" id="ARBA00093271"/>
    </source>
</evidence>
<keyword evidence="4" id="KW-0963">Cytoplasm</keyword>
<dbReference type="GO" id="GO:0046872">
    <property type="term" value="F:metal ion binding"/>
    <property type="evidence" value="ECO:0007669"/>
    <property type="project" value="UniProtKB-KW"/>
</dbReference>
<protein>
    <recommendedName>
        <fullName evidence="12">XTP/dITP diphosphatase</fullName>
        <ecNumber evidence="12">3.6.1.66</ecNumber>
    </recommendedName>
</protein>
<evidence type="ECO:0000256" key="12">
    <source>
        <dbReference type="ARBA" id="ARBA00066468"/>
    </source>
</evidence>
<comment type="similarity">
    <text evidence="2">Belongs to the HAM1 NTPase family.</text>
</comment>
<evidence type="ECO:0000256" key="14">
    <source>
        <dbReference type="ARBA" id="ARBA00093255"/>
    </source>
</evidence>
<feature type="non-terminal residue" evidence="19">
    <location>
        <position position="1"/>
    </location>
</feature>
<dbReference type="CDD" id="cd00515">
    <property type="entry name" value="HAM1"/>
    <property type="match status" value="1"/>
</dbReference>
<dbReference type="PANTHER" id="PTHR11067">
    <property type="entry name" value="INOSINE TRIPHOSPHATE PYROPHOSPHATASE/HAM1 PROTEIN"/>
    <property type="match status" value="1"/>
</dbReference>
<evidence type="ECO:0000256" key="11">
    <source>
        <dbReference type="ARBA" id="ARBA00054940"/>
    </source>
</evidence>
<feature type="transmembrane region" description="Helical" evidence="17">
    <location>
        <begin position="274"/>
        <end position="290"/>
    </location>
</feature>
<dbReference type="GO" id="GO:0000166">
    <property type="term" value="F:nucleotide binding"/>
    <property type="evidence" value="ECO:0007669"/>
    <property type="project" value="UniProtKB-KW"/>
</dbReference>
<dbReference type="PROSITE" id="PS50892">
    <property type="entry name" value="V_SNARE"/>
    <property type="match status" value="1"/>
</dbReference>
<dbReference type="GO" id="GO:0016020">
    <property type="term" value="C:membrane"/>
    <property type="evidence" value="ECO:0007669"/>
    <property type="project" value="InterPro"/>
</dbReference>
<keyword evidence="16" id="KW-0175">Coiled coil</keyword>
<evidence type="ECO:0000256" key="17">
    <source>
        <dbReference type="SAM" id="Phobius"/>
    </source>
</evidence>
<keyword evidence="17" id="KW-0812">Transmembrane</keyword>
<dbReference type="GO" id="GO:0036220">
    <property type="term" value="F:ITP diphosphatase activity"/>
    <property type="evidence" value="ECO:0007669"/>
    <property type="project" value="UniProtKB-EC"/>
</dbReference>
<keyword evidence="6" id="KW-0547">Nucleotide-binding</keyword>
<comment type="caution">
    <text evidence="19">The sequence shown here is derived from an EMBL/GenBank/DDBJ whole genome shotgun (WGS) entry which is preliminary data.</text>
</comment>
<dbReference type="AlphaFoldDB" id="A0A8X7X461"/>
<dbReference type="InterPro" id="IPR029001">
    <property type="entry name" value="ITPase-like_fam"/>
</dbReference>
<dbReference type="InterPro" id="IPR042855">
    <property type="entry name" value="V_SNARE_CC"/>
</dbReference>
<dbReference type="InterPro" id="IPR001388">
    <property type="entry name" value="Synaptobrevin-like"/>
</dbReference>
<dbReference type="HAMAP" id="MF_03148">
    <property type="entry name" value="HAM1_NTPase"/>
    <property type="match status" value="1"/>
</dbReference>
<keyword evidence="17" id="KW-1133">Transmembrane helix</keyword>
<dbReference type="PANTHER" id="PTHR11067:SF9">
    <property type="entry name" value="INOSINE TRIPHOSPHATE PYROPHOSPHATASE"/>
    <property type="match status" value="1"/>
</dbReference>
<evidence type="ECO:0000256" key="2">
    <source>
        <dbReference type="ARBA" id="ARBA00008023"/>
    </source>
</evidence>
<dbReference type="FunFam" id="3.90.950.10:FF:000003">
    <property type="entry name" value="Inosine triphosphate pyrophosphatase"/>
    <property type="match status" value="1"/>
</dbReference>
<keyword evidence="5" id="KW-0479">Metal-binding</keyword>
<evidence type="ECO:0000256" key="13">
    <source>
        <dbReference type="ARBA" id="ARBA00093218"/>
    </source>
</evidence>
<comment type="catalytic activity">
    <reaction evidence="15">
        <text>N(6)-hydroxy-dATP + H2O = N(6)-hydroxy-dAMP + diphosphate + H(+)</text>
        <dbReference type="Rhea" id="RHEA:83971"/>
        <dbReference type="ChEBI" id="CHEBI:15377"/>
        <dbReference type="ChEBI" id="CHEBI:15378"/>
        <dbReference type="ChEBI" id="CHEBI:33019"/>
        <dbReference type="ChEBI" id="CHEBI:233529"/>
        <dbReference type="ChEBI" id="CHEBI:233530"/>
    </reaction>
    <physiologicalReaction direction="left-to-right" evidence="15">
        <dbReference type="Rhea" id="RHEA:83972"/>
    </physiologicalReaction>
</comment>
<evidence type="ECO:0000256" key="3">
    <source>
        <dbReference type="ARBA" id="ARBA00008025"/>
    </source>
</evidence>
<evidence type="ECO:0000313" key="19">
    <source>
        <dbReference type="EMBL" id="KAG2461385.1"/>
    </source>
</evidence>
<evidence type="ECO:0000313" key="20">
    <source>
        <dbReference type="Proteomes" id="UP000886611"/>
    </source>
</evidence>
<evidence type="ECO:0000256" key="8">
    <source>
        <dbReference type="ARBA" id="ARBA00022842"/>
    </source>
</evidence>
<dbReference type="GO" id="GO:0005737">
    <property type="term" value="C:cytoplasm"/>
    <property type="evidence" value="ECO:0007669"/>
    <property type="project" value="UniProtKB-SubCell"/>
</dbReference>
<evidence type="ECO:0000256" key="1">
    <source>
        <dbReference type="ARBA" id="ARBA00004496"/>
    </source>
</evidence>
<dbReference type="GO" id="GO:0012505">
    <property type="term" value="C:endomembrane system"/>
    <property type="evidence" value="ECO:0007669"/>
    <property type="project" value="UniProtKB-SubCell"/>
</dbReference>
<comment type="subcellular location">
    <subcellularLocation>
        <location evidence="1">Cytoplasm</location>
    </subcellularLocation>
    <subcellularLocation>
        <location evidence="10">Endomembrane system</location>
        <topology evidence="10">Single-pass type IV membrane protein</topology>
    </subcellularLocation>
</comment>
<gene>
    <name evidence="19" type="primary">Itpa</name>
    <name evidence="19" type="ORF">GTO96_0009081</name>
</gene>
<keyword evidence="8" id="KW-0460">Magnesium</keyword>
<dbReference type="Pfam" id="PF01725">
    <property type="entry name" value="Ham1p_like"/>
    <property type="match status" value="1"/>
</dbReference>
<accession>A0A8X7X461</accession>
<dbReference type="EC" id="3.6.1.66" evidence="12"/>
<keyword evidence="20" id="KW-1185">Reference proteome</keyword>
<dbReference type="InterPro" id="IPR002637">
    <property type="entry name" value="RdgB/HAM1"/>
</dbReference>
<dbReference type="SUPFAM" id="SSF52972">
    <property type="entry name" value="ITPase-like"/>
    <property type="match status" value="1"/>
</dbReference>
<dbReference type="PRINTS" id="PR00219">
    <property type="entry name" value="SYNAPTOBREVN"/>
</dbReference>
<sequence>MAAPANRSVVFVTGNSKKLEELLFVPAVPEYQGEPDEISIQKCQEAARQVDGPVIVEDTCLCFNALGGLPGPYIKWFLDKLKPEGLYKLLAGFEDKSALALCTFAYSSGRAAPVLLFRGVTEGRIVEPRGPRDFGWDPCFLPDGFEQTYAEMPKEQKNQISHRVQTQVDEVIDVMQENITRVIDRGERLEELQDKSGSRLQQQSQEAAAEHVVDRLSGEWLPFMPRMPGLPGVCVTSAHVLQMKVGAALVGLILFLVIVGGYHGRRLCQPCSSACADLGLLFLVALVLHYQ</sequence>
<keyword evidence="17" id="KW-0472">Membrane</keyword>
<evidence type="ECO:0000256" key="7">
    <source>
        <dbReference type="ARBA" id="ARBA00022801"/>
    </source>
</evidence>
<evidence type="ECO:0000256" key="6">
    <source>
        <dbReference type="ARBA" id="ARBA00022741"/>
    </source>
</evidence>
<evidence type="ECO:0000256" key="16">
    <source>
        <dbReference type="PROSITE-ProRule" id="PRU00290"/>
    </source>
</evidence>
<evidence type="ECO:0000256" key="9">
    <source>
        <dbReference type="ARBA" id="ARBA00023080"/>
    </source>
</evidence>
<comment type="catalytic activity">
    <reaction evidence="13">
        <text>ITP + H2O = IMP + diphosphate + H(+)</text>
        <dbReference type="Rhea" id="RHEA:29399"/>
        <dbReference type="ChEBI" id="CHEBI:15377"/>
        <dbReference type="ChEBI" id="CHEBI:15378"/>
        <dbReference type="ChEBI" id="CHEBI:33019"/>
        <dbReference type="ChEBI" id="CHEBI:58053"/>
        <dbReference type="ChEBI" id="CHEBI:61402"/>
        <dbReference type="EC" id="3.6.1.66"/>
    </reaction>
    <physiologicalReaction direction="left-to-right" evidence="13">
        <dbReference type="Rhea" id="RHEA:29400"/>
    </physiologicalReaction>
</comment>
<dbReference type="Gene3D" id="3.90.950.10">
    <property type="match status" value="1"/>
</dbReference>
<comment type="similarity">
    <text evidence="3">Belongs to the synaptobrevin family.</text>
</comment>
<dbReference type="Proteomes" id="UP000886611">
    <property type="component" value="Unassembled WGS sequence"/>
</dbReference>
<proteinExistence type="inferred from homology"/>
<dbReference type="GO" id="GO:0016192">
    <property type="term" value="P:vesicle-mediated transport"/>
    <property type="evidence" value="ECO:0007669"/>
    <property type="project" value="InterPro"/>
</dbReference>
<comment type="catalytic activity">
    <reaction evidence="14">
        <text>dITP + H2O = dIMP + diphosphate + H(+)</text>
        <dbReference type="Rhea" id="RHEA:28342"/>
        <dbReference type="ChEBI" id="CHEBI:15377"/>
        <dbReference type="ChEBI" id="CHEBI:15378"/>
        <dbReference type="ChEBI" id="CHEBI:33019"/>
        <dbReference type="ChEBI" id="CHEBI:61194"/>
        <dbReference type="ChEBI" id="CHEBI:61382"/>
        <dbReference type="EC" id="3.6.1.66"/>
    </reaction>
    <physiologicalReaction direction="left-to-right" evidence="14">
        <dbReference type="Rhea" id="RHEA:28343"/>
    </physiologicalReaction>
</comment>
<evidence type="ECO:0000256" key="5">
    <source>
        <dbReference type="ARBA" id="ARBA00022723"/>
    </source>
</evidence>
<dbReference type="SUPFAM" id="SSF58038">
    <property type="entry name" value="SNARE fusion complex"/>
    <property type="match status" value="1"/>
</dbReference>
<dbReference type="GO" id="GO:0009117">
    <property type="term" value="P:nucleotide metabolic process"/>
    <property type="evidence" value="ECO:0007669"/>
    <property type="project" value="UniProtKB-KW"/>
</dbReference>
<keyword evidence="9" id="KW-0546">Nucleotide metabolism</keyword>
<reference evidence="19 20" key="1">
    <citation type="journal article" date="2021" name="Cell">
        <title>Tracing the genetic footprints of vertebrate landing in non-teleost ray-finned fishes.</title>
        <authorList>
            <person name="Bi X."/>
            <person name="Wang K."/>
            <person name="Yang L."/>
            <person name="Pan H."/>
            <person name="Jiang H."/>
            <person name="Wei Q."/>
            <person name="Fang M."/>
            <person name="Yu H."/>
            <person name="Zhu C."/>
            <person name="Cai Y."/>
            <person name="He Y."/>
            <person name="Gan X."/>
            <person name="Zeng H."/>
            <person name="Yu D."/>
            <person name="Zhu Y."/>
            <person name="Jiang H."/>
            <person name="Qiu Q."/>
            <person name="Yang H."/>
            <person name="Zhang Y.E."/>
            <person name="Wang W."/>
            <person name="Zhu M."/>
            <person name="He S."/>
            <person name="Zhang G."/>
        </authorList>
    </citation>
    <scope>NUCLEOTIDE SEQUENCE [LARGE SCALE GENOMIC DNA]</scope>
    <source>
        <strain evidence="19">Bchr_013</strain>
    </source>
</reference>
<keyword evidence="7" id="KW-0378">Hydrolase</keyword>
<comment type="function">
    <text evidence="11">Pyrophosphatase that hydrolyzes the non-canonical purine nucleotides inosine triphosphate (ITP), deoxyinosine triphosphate (dITP) as well as 2'-deoxy-N-6-hydroxylaminopurine triphosphate (dHAPTP) and xanthosine 5'-triphosphate (XTP) to their respective monophosphate derivatives. The enzyme does not distinguish between the deoxy- and ribose forms. Probably excludes non-canonical purines from RNA and DNA precursor pools, thus preventing their incorporation into RNA and DNA and avoiding chromosomal lesions.</text>
</comment>
<dbReference type="EMBL" id="JAATIS010004524">
    <property type="protein sequence ID" value="KAG2461385.1"/>
    <property type="molecule type" value="Genomic_DNA"/>
</dbReference>
<organism evidence="19 20">
    <name type="scientific">Polypterus senegalus</name>
    <name type="common">Senegal bichir</name>
    <dbReference type="NCBI Taxonomy" id="55291"/>
    <lineage>
        <taxon>Eukaryota</taxon>
        <taxon>Metazoa</taxon>
        <taxon>Chordata</taxon>
        <taxon>Craniata</taxon>
        <taxon>Vertebrata</taxon>
        <taxon>Euteleostomi</taxon>
        <taxon>Actinopterygii</taxon>
        <taxon>Polypteriformes</taxon>
        <taxon>Polypteridae</taxon>
        <taxon>Polypterus</taxon>
    </lineage>
</organism>
<evidence type="ECO:0000256" key="10">
    <source>
        <dbReference type="ARBA" id="ARBA00046280"/>
    </source>
</evidence>
<feature type="transmembrane region" description="Helical" evidence="17">
    <location>
        <begin position="245"/>
        <end position="262"/>
    </location>
</feature>
<evidence type="ECO:0000256" key="4">
    <source>
        <dbReference type="ARBA" id="ARBA00022490"/>
    </source>
</evidence>
<feature type="domain" description="V-SNARE coiled-coil homology" evidence="18">
    <location>
        <begin position="160"/>
        <end position="214"/>
    </location>
</feature>
<name>A0A8X7X461_POLSE</name>
<evidence type="ECO:0000259" key="18">
    <source>
        <dbReference type="PROSITE" id="PS50892"/>
    </source>
</evidence>
<dbReference type="InterPro" id="IPR027502">
    <property type="entry name" value="ITPase"/>
</dbReference>
<dbReference type="GO" id="GO:0009143">
    <property type="term" value="P:nucleoside triphosphate catabolic process"/>
    <property type="evidence" value="ECO:0007669"/>
    <property type="project" value="InterPro"/>
</dbReference>